<dbReference type="PROSITE" id="PS00571">
    <property type="entry name" value="AMIDASES"/>
    <property type="match status" value="1"/>
</dbReference>
<reference evidence="2" key="1">
    <citation type="submission" date="2020-02" db="EMBL/GenBank/DDBJ databases">
        <authorList>
            <person name="Meier V. D."/>
        </authorList>
    </citation>
    <scope>NUCLEOTIDE SEQUENCE</scope>
    <source>
        <strain evidence="2">AVDCRST_MAG87</strain>
    </source>
</reference>
<dbReference type="Gene3D" id="3.90.1300.10">
    <property type="entry name" value="Amidase signature (AS) domain"/>
    <property type="match status" value="1"/>
</dbReference>
<evidence type="ECO:0000313" key="2">
    <source>
        <dbReference type="EMBL" id="CAA9562491.1"/>
    </source>
</evidence>
<dbReference type="PANTHER" id="PTHR11895:SF76">
    <property type="entry name" value="INDOLEACETAMIDE HYDROLASE"/>
    <property type="match status" value="1"/>
</dbReference>
<dbReference type="SUPFAM" id="SSF75304">
    <property type="entry name" value="Amidase signature (AS) enzymes"/>
    <property type="match status" value="1"/>
</dbReference>
<gene>
    <name evidence="2" type="ORF">AVDCRST_MAG87-1689</name>
</gene>
<name>A0A6J4V1T0_9BACT</name>
<organism evidence="2">
    <name type="scientific">uncultured Thermomicrobiales bacterium</name>
    <dbReference type="NCBI Taxonomy" id="1645740"/>
    <lineage>
        <taxon>Bacteria</taxon>
        <taxon>Pseudomonadati</taxon>
        <taxon>Thermomicrobiota</taxon>
        <taxon>Thermomicrobia</taxon>
        <taxon>Thermomicrobiales</taxon>
        <taxon>environmental samples</taxon>
    </lineage>
</organism>
<dbReference type="Pfam" id="PF01425">
    <property type="entry name" value="Amidase"/>
    <property type="match status" value="1"/>
</dbReference>
<dbReference type="InterPro" id="IPR023631">
    <property type="entry name" value="Amidase_dom"/>
</dbReference>
<dbReference type="NCBIfam" id="NF005686">
    <property type="entry name" value="PRK07486.1"/>
    <property type="match status" value="1"/>
</dbReference>
<accession>A0A6J4V1T0</accession>
<feature type="domain" description="Amidase" evidence="1">
    <location>
        <begin position="38"/>
        <end position="467"/>
    </location>
</feature>
<dbReference type="PANTHER" id="PTHR11895">
    <property type="entry name" value="TRANSAMIDASE"/>
    <property type="match status" value="1"/>
</dbReference>
<proteinExistence type="predicted"/>
<dbReference type="InterPro" id="IPR036928">
    <property type="entry name" value="AS_sf"/>
</dbReference>
<dbReference type="AlphaFoldDB" id="A0A6J4V1T0"/>
<evidence type="ECO:0000259" key="1">
    <source>
        <dbReference type="Pfam" id="PF01425"/>
    </source>
</evidence>
<sequence length="494" mass="52818">MTERAQEVDVPTNDTDLCFLPATAQRELLRRRAISARELLRACLSRIEAVNPVVNAIVTMDITGAMTQAQAADDALARGEENGPLHGLVVAHKDLLPTKGMRTTFGSPLFRDFVPTEDAAVAARMRAAGAIHLGKTNVPEMGAGSHTFNPIFGATRNPYDTDKSAGGSSGGAAAALASGMVSLADGSDLGGSLRNPASFCNVVGLRSAPGRVSKAPLVTGWMTMSIVGAMGRTVADTALLQSVLAGFDPRDPLSLPGDGSEFAAIAASAPSTNLRTWRVGWSQTLGDLPVDPAVTGVLEREGKPVLAELRADVRDIEPDFEGAEFGFRTLRAWEMAQRYGDLYREHRDQLSENMVVNIEAGLDLTAGDIYDAYTARTRLHARMVDLFDGIDILATPTSLLPPFPVEWTWPREVAGVVQDDYLGWMRASWYVSATGLPCISVPCGFTADGLPVGIQFVGRALGETDLLRFALAFEHANPVWRQRPHAATGYSAKA</sequence>
<dbReference type="EMBL" id="CADCWJ010000377">
    <property type="protein sequence ID" value="CAA9562491.1"/>
    <property type="molecule type" value="Genomic_DNA"/>
</dbReference>
<protein>
    <submittedName>
        <fullName evidence="2">Amidase family protein BBta_1912</fullName>
    </submittedName>
</protein>
<dbReference type="InterPro" id="IPR000120">
    <property type="entry name" value="Amidase"/>
</dbReference>
<dbReference type="GO" id="GO:0003824">
    <property type="term" value="F:catalytic activity"/>
    <property type="evidence" value="ECO:0007669"/>
    <property type="project" value="InterPro"/>
</dbReference>
<dbReference type="InterPro" id="IPR020556">
    <property type="entry name" value="Amidase_CS"/>
</dbReference>